<dbReference type="Proteomes" id="UP000485058">
    <property type="component" value="Unassembled WGS sequence"/>
</dbReference>
<comment type="caution">
    <text evidence="1">The sequence shown here is derived from an EMBL/GenBank/DDBJ whole genome shotgun (WGS) entry which is preliminary data.</text>
</comment>
<keyword evidence="2" id="KW-1185">Reference proteome</keyword>
<evidence type="ECO:0000313" key="1">
    <source>
        <dbReference type="EMBL" id="GFH18515.1"/>
    </source>
</evidence>
<accession>A0A699ZA45</accession>
<organism evidence="1 2">
    <name type="scientific">Haematococcus lacustris</name>
    <name type="common">Green alga</name>
    <name type="synonym">Haematococcus pluvialis</name>
    <dbReference type="NCBI Taxonomy" id="44745"/>
    <lineage>
        <taxon>Eukaryota</taxon>
        <taxon>Viridiplantae</taxon>
        <taxon>Chlorophyta</taxon>
        <taxon>core chlorophytes</taxon>
        <taxon>Chlorophyceae</taxon>
        <taxon>CS clade</taxon>
        <taxon>Chlamydomonadales</taxon>
        <taxon>Haematococcaceae</taxon>
        <taxon>Haematococcus</taxon>
    </lineage>
</organism>
<reference evidence="1 2" key="1">
    <citation type="submission" date="2020-02" db="EMBL/GenBank/DDBJ databases">
        <title>Draft genome sequence of Haematococcus lacustris strain NIES-144.</title>
        <authorList>
            <person name="Morimoto D."/>
            <person name="Nakagawa S."/>
            <person name="Yoshida T."/>
            <person name="Sawayama S."/>
        </authorList>
    </citation>
    <scope>NUCLEOTIDE SEQUENCE [LARGE SCALE GENOMIC DNA]</scope>
    <source>
        <strain evidence="1 2">NIES-144</strain>
    </source>
</reference>
<gene>
    <name evidence="1" type="ORF">HaLaN_15334</name>
</gene>
<sequence>MSVSIASANVSASQCVVQVSGVLQVRLQIRTSALAGLAKFPRKATRQGYYNIIISAGDAPGILAIARDVLHAALSPLSFARHASTLGIAASAVRASAWTDEALLFQERAGDVVDQSEARRAELHAAIPARHYNHHALRVGDLNSRACKAGGCTINQKGCIAIASKHQVQAVTVAIM</sequence>
<protein>
    <submittedName>
        <fullName evidence="1">Uncharacterized protein</fullName>
    </submittedName>
</protein>
<proteinExistence type="predicted"/>
<dbReference type="AlphaFoldDB" id="A0A699ZA45"/>
<dbReference type="EMBL" id="BLLF01001311">
    <property type="protein sequence ID" value="GFH18515.1"/>
    <property type="molecule type" value="Genomic_DNA"/>
</dbReference>
<evidence type="ECO:0000313" key="2">
    <source>
        <dbReference type="Proteomes" id="UP000485058"/>
    </source>
</evidence>
<name>A0A699ZA45_HAELA</name>